<reference evidence="2 3" key="1">
    <citation type="submission" date="2015-07" db="EMBL/GenBank/DDBJ databases">
        <title>Genome analysis of myxobacterium Chondromyces crocatus Cm c5 reveals a high potential for natural compound synthesis and the genetic basis for the loss of fruiting body formation.</title>
        <authorList>
            <person name="Zaburannyi N."/>
            <person name="Bunk B."/>
            <person name="Maier J."/>
            <person name="Overmann J."/>
            <person name="Mueller R."/>
        </authorList>
    </citation>
    <scope>NUCLEOTIDE SEQUENCE [LARGE SCALE GENOMIC DNA]</scope>
    <source>
        <strain evidence="2 3">Cm c5</strain>
    </source>
</reference>
<dbReference type="AlphaFoldDB" id="A0A0K1EA63"/>
<evidence type="ECO:0000313" key="3">
    <source>
        <dbReference type="Proteomes" id="UP000067626"/>
    </source>
</evidence>
<proteinExistence type="predicted"/>
<dbReference type="KEGG" id="ccro:CMC5_019020"/>
<evidence type="ECO:0000313" key="2">
    <source>
        <dbReference type="EMBL" id="AKT37760.1"/>
    </source>
</evidence>
<dbReference type="SMART" id="SM00849">
    <property type="entry name" value="Lactamase_B"/>
    <property type="match status" value="1"/>
</dbReference>
<gene>
    <name evidence="2" type="ORF">CMC5_019020</name>
</gene>
<accession>A0A0K1EA63</accession>
<dbReference type="InterPro" id="IPR036866">
    <property type="entry name" value="RibonucZ/Hydroxyglut_hydro"/>
</dbReference>
<evidence type="ECO:0000259" key="1">
    <source>
        <dbReference type="SMART" id="SM00849"/>
    </source>
</evidence>
<dbReference type="Gene3D" id="3.60.15.10">
    <property type="entry name" value="Ribonuclease Z/Hydroxyacylglutathione hydrolase-like"/>
    <property type="match status" value="1"/>
</dbReference>
<organism evidence="2 3">
    <name type="scientific">Chondromyces crocatus</name>
    <dbReference type="NCBI Taxonomy" id="52"/>
    <lineage>
        <taxon>Bacteria</taxon>
        <taxon>Pseudomonadati</taxon>
        <taxon>Myxococcota</taxon>
        <taxon>Polyangia</taxon>
        <taxon>Polyangiales</taxon>
        <taxon>Polyangiaceae</taxon>
        <taxon>Chondromyces</taxon>
    </lineage>
</organism>
<dbReference type="CDD" id="cd07715">
    <property type="entry name" value="TaR3-like_MBL-fold"/>
    <property type="match status" value="1"/>
</dbReference>
<feature type="domain" description="Metallo-beta-lactamase" evidence="1">
    <location>
        <begin position="25"/>
        <end position="220"/>
    </location>
</feature>
<dbReference type="PANTHER" id="PTHR46018">
    <property type="entry name" value="ZINC PHOSPHODIESTERASE ELAC PROTEIN 1"/>
    <property type="match status" value="1"/>
</dbReference>
<dbReference type="RefSeq" id="WP_050430083.1">
    <property type="nucleotide sequence ID" value="NZ_CP012159.1"/>
</dbReference>
<keyword evidence="3" id="KW-1185">Reference proteome</keyword>
<dbReference type="GO" id="GO:0042781">
    <property type="term" value="F:3'-tRNA processing endoribonuclease activity"/>
    <property type="evidence" value="ECO:0007669"/>
    <property type="project" value="TreeGrafter"/>
</dbReference>
<keyword evidence="2" id="KW-0378">Hydrolase</keyword>
<name>A0A0K1EA63_CHOCO</name>
<sequence length="277" mass="30698">MQIKMWGVRGSIPTPGPHTVEFGGNTSCYEVRAGGALVILDGGTGLRLLGQDLVKEMPLEAWMFFSHVHWDHIQGFPFFTPAFVRGNKFHLYGGLNVSRTLEETLAGQMDYPSFPVHLTEMGAGMTFRDLYEGEVVTIGPRNDVRVTNARGNHPNGVYAYRVEHDGKVVVYITDSEHYSIVDPKLKRLAMGADVLIFDAMYTPEEYSGEVGGTPKTGWGHATFVAGCELAHAAGVKQLVLHHHDPNQTDSMVREKERRAQELFPNTVAAREGMIIEI</sequence>
<dbReference type="EMBL" id="CP012159">
    <property type="protein sequence ID" value="AKT37760.1"/>
    <property type="molecule type" value="Genomic_DNA"/>
</dbReference>
<dbReference type="OrthoDB" id="9803916at2"/>
<dbReference type="STRING" id="52.CMC5_019020"/>
<dbReference type="InterPro" id="IPR001279">
    <property type="entry name" value="Metallo-B-lactamas"/>
</dbReference>
<dbReference type="SUPFAM" id="SSF56281">
    <property type="entry name" value="Metallo-hydrolase/oxidoreductase"/>
    <property type="match status" value="1"/>
</dbReference>
<dbReference type="Pfam" id="PF12706">
    <property type="entry name" value="Lactamase_B_2"/>
    <property type="match status" value="1"/>
</dbReference>
<dbReference type="PANTHER" id="PTHR46018:SF2">
    <property type="entry name" value="ZINC PHOSPHODIESTERASE ELAC PROTEIN 1"/>
    <property type="match status" value="1"/>
</dbReference>
<dbReference type="Proteomes" id="UP000067626">
    <property type="component" value="Chromosome"/>
</dbReference>
<protein>
    <submittedName>
        <fullName evidence="2">MBL fold metallo-hydrolase</fullName>
    </submittedName>
</protein>